<dbReference type="InterPro" id="IPR039633">
    <property type="entry name" value="PAP"/>
</dbReference>
<dbReference type="AlphaFoldDB" id="A0A2K3DXF5"/>
<comment type="subcellular location">
    <subcellularLocation>
        <location evidence="1">Plastid</location>
    </subcellularLocation>
</comment>
<accession>A0A2K3DXF5</accession>
<dbReference type="RefSeq" id="XP_042926093.1">
    <property type="nucleotide sequence ID" value="XM_043060964.1"/>
</dbReference>
<organism evidence="5 6">
    <name type="scientific">Chlamydomonas reinhardtii</name>
    <name type="common">Chlamydomonas smithii</name>
    <dbReference type="NCBI Taxonomy" id="3055"/>
    <lineage>
        <taxon>Eukaryota</taxon>
        <taxon>Viridiplantae</taxon>
        <taxon>Chlorophyta</taxon>
        <taxon>core chlorophytes</taxon>
        <taxon>Chlorophyceae</taxon>
        <taxon>CS clade</taxon>
        <taxon>Chlamydomonadales</taxon>
        <taxon>Chlamydomonadaceae</taxon>
        <taxon>Chlamydomonas</taxon>
    </lineage>
</organism>
<dbReference type="ExpressionAtlas" id="A0A2K3DXF5">
    <property type="expression patterns" value="baseline"/>
</dbReference>
<protein>
    <recommendedName>
        <fullName evidence="4">Plastid lipid-associated protein/fibrillin conserved domain-containing protein</fullName>
    </recommendedName>
</protein>
<dbReference type="OrthoDB" id="348976at2759"/>
<evidence type="ECO:0000256" key="1">
    <source>
        <dbReference type="ARBA" id="ARBA00004474"/>
    </source>
</evidence>
<evidence type="ECO:0000256" key="3">
    <source>
        <dbReference type="SAM" id="Coils"/>
    </source>
</evidence>
<feature type="coiled-coil region" evidence="3">
    <location>
        <begin position="70"/>
        <end position="97"/>
    </location>
</feature>
<dbReference type="Gramene" id="PNW85210">
    <property type="protein sequence ID" value="PNW85210"/>
    <property type="gene ID" value="CHLRE_03g176350v5"/>
</dbReference>
<evidence type="ECO:0000256" key="2">
    <source>
        <dbReference type="ARBA" id="ARBA00022640"/>
    </source>
</evidence>
<dbReference type="Pfam" id="PF04755">
    <property type="entry name" value="PAP_fibrillin"/>
    <property type="match status" value="3"/>
</dbReference>
<keyword evidence="6" id="KW-1185">Reference proteome</keyword>
<name>A0A2K3DXF5_CHLRE</name>
<feature type="domain" description="Plastid lipid-associated protein/fibrillin conserved" evidence="4">
    <location>
        <begin position="233"/>
        <end position="275"/>
    </location>
</feature>
<reference evidence="5 6" key="1">
    <citation type="journal article" date="2007" name="Science">
        <title>The Chlamydomonas genome reveals the evolution of key animal and plant functions.</title>
        <authorList>
            <person name="Merchant S.S."/>
            <person name="Prochnik S.E."/>
            <person name="Vallon O."/>
            <person name="Harris E.H."/>
            <person name="Karpowicz S.J."/>
            <person name="Witman G.B."/>
            <person name="Terry A."/>
            <person name="Salamov A."/>
            <person name="Fritz-Laylin L.K."/>
            <person name="Marechal-Drouard L."/>
            <person name="Marshall W.F."/>
            <person name="Qu L.H."/>
            <person name="Nelson D.R."/>
            <person name="Sanderfoot A.A."/>
            <person name="Spalding M.H."/>
            <person name="Kapitonov V.V."/>
            <person name="Ren Q."/>
            <person name="Ferris P."/>
            <person name="Lindquist E."/>
            <person name="Shapiro H."/>
            <person name="Lucas S.M."/>
            <person name="Grimwood J."/>
            <person name="Schmutz J."/>
            <person name="Cardol P."/>
            <person name="Cerutti H."/>
            <person name="Chanfreau G."/>
            <person name="Chen C.L."/>
            <person name="Cognat V."/>
            <person name="Croft M.T."/>
            <person name="Dent R."/>
            <person name="Dutcher S."/>
            <person name="Fernandez E."/>
            <person name="Fukuzawa H."/>
            <person name="Gonzalez-Ballester D."/>
            <person name="Gonzalez-Halphen D."/>
            <person name="Hallmann A."/>
            <person name="Hanikenne M."/>
            <person name="Hippler M."/>
            <person name="Inwood W."/>
            <person name="Jabbari K."/>
            <person name="Kalanon M."/>
            <person name="Kuras R."/>
            <person name="Lefebvre P.A."/>
            <person name="Lemaire S.D."/>
            <person name="Lobanov A.V."/>
            <person name="Lohr M."/>
            <person name="Manuell A."/>
            <person name="Meier I."/>
            <person name="Mets L."/>
            <person name="Mittag M."/>
            <person name="Mittelmeier T."/>
            <person name="Moroney J.V."/>
            <person name="Moseley J."/>
            <person name="Napoli C."/>
            <person name="Nedelcu A.M."/>
            <person name="Niyogi K."/>
            <person name="Novoselov S.V."/>
            <person name="Paulsen I.T."/>
            <person name="Pazour G."/>
            <person name="Purton S."/>
            <person name="Ral J.P."/>
            <person name="Riano-Pachon D.M."/>
            <person name="Riekhof W."/>
            <person name="Rymarquis L."/>
            <person name="Schroda M."/>
            <person name="Stern D."/>
            <person name="Umen J."/>
            <person name="Willows R."/>
            <person name="Wilson N."/>
            <person name="Zimmer S.L."/>
            <person name="Allmer J."/>
            <person name="Balk J."/>
            <person name="Bisova K."/>
            <person name="Chen C.J."/>
            <person name="Elias M."/>
            <person name="Gendler K."/>
            <person name="Hauser C."/>
            <person name="Lamb M.R."/>
            <person name="Ledford H."/>
            <person name="Long J.C."/>
            <person name="Minagawa J."/>
            <person name="Page M.D."/>
            <person name="Pan J."/>
            <person name="Pootakham W."/>
            <person name="Roje S."/>
            <person name="Rose A."/>
            <person name="Stahlberg E."/>
            <person name="Terauchi A.M."/>
            <person name="Yang P."/>
            <person name="Ball S."/>
            <person name="Bowler C."/>
            <person name="Dieckmann C.L."/>
            <person name="Gladyshev V.N."/>
            <person name="Green P."/>
            <person name="Jorgensen R."/>
            <person name="Mayfield S."/>
            <person name="Mueller-Roeber B."/>
            <person name="Rajamani S."/>
            <person name="Sayre R.T."/>
            <person name="Brokstein P."/>
            <person name="Dubchak I."/>
            <person name="Goodstein D."/>
            <person name="Hornick L."/>
            <person name="Huang Y.W."/>
            <person name="Jhaveri J."/>
            <person name="Luo Y."/>
            <person name="Martinez D."/>
            <person name="Ngau W.C."/>
            <person name="Otillar B."/>
            <person name="Poliakov A."/>
            <person name="Porter A."/>
            <person name="Szajkowski L."/>
            <person name="Werner G."/>
            <person name="Zhou K."/>
            <person name="Grigoriev I.V."/>
            <person name="Rokhsar D.S."/>
            <person name="Grossman A.R."/>
        </authorList>
    </citation>
    <scope>NUCLEOTIDE SEQUENCE [LARGE SCALE GENOMIC DNA]</scope>
    <source>
        <strain evidence="6">CC-503</strain>
    </source>
</reference>
<dbReference type="KEGG" id="cre:CHLRE_03g176350v5"/>
<dbReference type="InterPro" id="IPR006843">
    <property type="entry name" value="PAP/fibrillin_dom"/>
</dbReference>
<evidence type="ECO:0000313" key="5">
    <source>
        <dbReference type="EMBL" id="PNW85210.1"/>
    </source>
</evidence>
<feature type="domain" description="Plastid lipid-associated protein/fibrillin conserved" evidence="4">
    <location>
        <begin position="74"/>
        <end position="178"/>
    </location>
</feature>
<proteinExistence type="predicted"/>
<dbReference type="Proteomes" id="UP000006906">
    <property type="component" value="Chromosome 3"/>
</dbReference>
<gene>
    <name evidence="5" type="ORF">CHLRE_03g176350v5</name>
</gene>
<dbReference type="EMBL" id="CM008964">
    <property type="protein sequence ID" value="PNW85210.1"/>
    <property type="molecule type" value="Genomic_DNA"/>
</dbReference>
<evidence type="ECO:0000313" key="6">
    <source>
        <dbReference type="Proteomes" id="UP000006906"/>
    </source>
</evidence>
<dbReference type="GO" id="GO:0009536">
    <property type="term" value="C:plastid"/>
    <property type="evidence" value="ECO:0007669"/>
    <property type="project" value="UniProtKB-SubCell"/>
</dbReference>
<dbReference type="InParanoid" id="A0A2K3DXF5"/>
<dbReference type="FunCoup" id="A0A2K3DXF5">
    <property type="interactions" value="688"/>
</dbReference>
<keyword evidence="3" id="KW-0175">Coiled coil</keyword>
<dbReference type="GeneID" id="5728849"/>
<sequence length="446" mass="48198">MAMRGQLKTPIASGSRPGRQFRVVLARAATARAPAVKAGAKQLSVRERALAEQAVLSALASARGRGKEGLSEEQLEQLNSEEQLEQLNSAVEALEADGGVADPTTLPALDGRWRLLYTSRPGSASPIQRTFTGVDSFSIFQEVLLTQEGGGEDGQEGGPRVNNVVEFGALGFLKVEAQASTDGRPLPGFTPRQGEGLPLFGKSNNYPAARPNMRIDFQFDRAAFNFRFLPFTIPYPVPFRILGDERKGWIDVTYMNSDSTFRLSRGNKGTLFVLAKDVPIKQRLMDAIAAADDEMVMSLVSLLEQDCPTPAPARSPLASGNWRLVWSQQAESASALQKWGSKQAESFQVIDAEAGTAANIVKLGGWGEVRANAGVEAASDTRTGVDITDAALYVGPLRIPVPSPVRGSKGSTPGFIDWLYLDEDTRITRGSKGSLFIHRREPQPEL</sequence>
<keyword evidence="2" id="KW-0934">Plastid</keyword>
<feature type="domain" description="Plastid lipid-associated protein/fibrillin conserved" evidence="4">
    <location>
        <begin position="293"/>
        <end position="437"/>
    </location>
</feature>
<dbReference type="PANTHER" id="PTHR31906">
    <property type="entry name" value="PLASTID-LIPID-ASSOCIATED PROTEIN 4, CHLOROPLASTIC-RELATED"/>
    <property type="match status" value="1"/>
</dbReference>
<evidence type="ECO:0000259" key="4">
    <source>
        <dbReference type="Pfam" id="PF04755"/>
    </source>
</evidence>